<dbReference type="SUPFAM" id="SSF55073">
    <property type="entry name" value="Nucleotide cyclase"/>
    <property type="match status" value="1"/>
</dbReference>
<feature type="transmembrane region" description="Helical" evidence="1">
    <location>
        <begin position="105"/>
        <end position="124"/>
    </location>
</feature>
<name>A0ABW2K9G0_9BACI</name>
<evidence type="ECO:0000259" key="2">
    <source>
        <dbReference type="PROSITE" id="PS50887"/>
    </source>
</evidence>
<dbReference type="InterPro" id="IPR050469">
    <property type="entry name" value="Diguanylate_Cyclase"/>
</dbReference>
<feature type="transmembrane region" description="Helical" evidence="1">
    <location>
        <begin position="136"/>
        <end position="159"/>
    </location>
</feature>
<keyword evidence="3" id="KW-0808">Transferase</keyword>
<dbReference type="EC" id="2.7.7.65" evidence="3"/>
<dbReference type="SMART" id="SM00267">
    <property type="entry name" value="GGDEF"/>
    <property type="match status" value="1"/>
</dbReference>
<dbReference type="CDD" id="cd01949">
    <property type="entry name" value="GGDEF"/>
    <property type="match status" value="1"/>
</dbReference>
<comment type="caution">
    <text evidence="3">The sequence shown here is derived from an EMBL/GenBank/DDBJ whole genome shotgun (WGS) entry which is preliminary data.</text>
</comment>
<proteinExistence type="predicted"/>
<keyword evidence="3" id="KW-0548">Nucleotidyltransferase</keyword>
<gene>
    <name evidence="3" type="ORF">ACFQMN_17685</name>
</gene>
<dbReference type="Pfam" id="PF00990">
    <property type="entry name" value="GGDEF"/>
    <property type="match status" value="1"/>
</dbReference>
<dbReference type="GO" id="GO:0052621">
    <property type="term" value="F:diguanylate cyclase activity"/>
    <property type="evidence" value="ECO:0007669"/>
    <property type="project" value="UniProtKB-EC"/>
</dbReference>
<dbReference type="RefSeq" id="WP_289215065.1">
    <property type="nucleotide sequence ID" value="NZ_JAPVRC010000002.1"/>
</dbReference>
<dbReference type="PROSITE" id="PS50887">
    <property type="entry name" value="GGDEF"/>
    <property type="match status" value="1"/>
</dbReference>
<feature type="transmembrane region" description="Helical" evidence="1">
    <location>
        <begin position="37"/>
        <end position="58"/>
    </location>
</feature>
<dbReference type="PANTHER" id="PTHR45138">
    <property type="entry name" value="REGULATORY COMPONENTS OF SENSORY TRANSDUCTION SYSTEM"/>
    <property type="match status" value="1"/>
</dbReference>
<dbReference type="PANTHER" id="PTHR45138:SF9">
    <property type="entry name" value="DIGUANYLATE CYCLASE DGCM-RELATED"/>
    <property type="match status" value="1"/>
</dbReference>
<feature type="transmembrane region" description="Helical" evidence="1">
    <location>
        <begin position="7"/>
        <end position="25"/>
    </location>
</feature>
<dbReference type="Proteomes" id="UP001596494">
    <property type="component" value="Unassembled WGS sequence"/>
</dbReference>
<accession>A0ABW2K9G0</accession>
<dbReference type="InterPro" id="IPR029787">
    <property type="entry name" value="Nucleotide_cyclase"/>
</dbReference>
<keyword evidence="1" id="KW-1133">Transmembrane helix</keyword>
<evidence type="ECO:0000313" key="4">
    <source>
        <dbReference type="Proteomes" id="UP001596494"/>
    </source>
</evidence>
<evidence type="ECO:0000256" key="1">
    <source>
        <dbReference type="SAM" id="Phobius"/>
    </source>
</evidence>
<feature type="domain" description="GGDEF" evidence="2">
    <location>
        <begin position="231"/>
        <end position="362"/>
    </location>
</feature>
<dbReference type="InterPro" id="IPR000160">
    <property type="entry name" value="GGDEF_dom"/>
</dbReference>
<dbReference type="InterPro" id="IPR043128">
    <property type="entry name" value="Rev_trsase/Diguanyl_cyclase"/>
</dbReference>
<organism evidence="3 4">
    <name type="scientific">Halobacillus campisalis</name>
    <dbReference type="NCBI Taxonomy" id="435909"/>
    <lineage>
        <taxon>Bacteria</taxon>
        <taxon>Bacillati</taxon>
        <taxon>Bacillota</taxon>
        <taxon>Bacilli</taxon>
        <taxon>Bacillales</taxon>
        <taxon>Bacillaceae</taxon>
        <taxon>Halobacillus</taxon>
    </lineage>
</organism>
<feature type="transmembrane region" description="Helical" evidence="1">
    <location>
        <begin position="165"/>
        <end position="185"/>
    </location>
</feature>
<sequence length="389" mass="44014">MMVNIEEFILNASILITIIYLSAFLHKQFLVNLNNRMKVLIFITFSILAGWSSMFFGIHLGDAVIFDLRFIPIIIATLFAKKPWHIVVVGTGIGVLRFTFGISEAAIVGFINMLLLSLAGLLMNKYLAQWSFVKKIIFVSIGLNVLNSFVIAMLGVFPLQDYLRSIIPVAMPMSITLSLFLSWMVKDLAEESASKKDLLEKASRDPLTKLYNRRAFMRFYEEYAMEKEKCSPLAVSIIDIDFFKKVNDTHGHVTGDLVLQRMSELFTENLRSIDIIARYGGEEFVVLLPHCDHGAAEKAMERIRAAIEEETFLVNGLQLQVTVSIGVATSLNVEMEYLINAADKALYEAKNAGRNRVLSYEWDNIGKEQLVKKVQQKFSALENHIPLNK</sequence>
<dbReference type="EMBL" id="JBHTBY010000017">
    <property type="protein sequence ID" value="MFC7322698.1"/>
    <property type="molecule type" value="Genomic_DNA"/>
</dbReference>
<reference evidence="4" key="1">
    <citation type="journal article" date="2019" name="Int. J. Syst. Evol. Microbiol.">
        <title>The Global Catalogue of Microorganisms (GCM) 10K type strain sequencing project: providing services to taxonomists for standard genome sequencing and annotation.</title>
        <authorList>
            <consortium name="The Broad Institute Genomics Platform"/>
            <consortium name="The Broad Institute Genome Sequencing Center for Infectious Disease"/>
            <person name="Wu L."/>
            <person name="Ma J."/>
        </authorList>
    </citation>
    <scope>NUCLEOTIDE SEQUENCE [LARGE SCALE GENOMIC DNA]</scope>
    <source>
        <strain evidence="4">CCUG 73951</strain>
    </source>
</reference>
<feature type="transmembrane region" description="Helical" evidence="1">
    <location>
        <begin position="70"/>
        <end position="93"/>
    </location>
</feature>
<keyword evidence="4" id="KW-1185">Reference proteome</keyword>
<keyword evidence="1" id="KW-0812">Transmembrane</keyword>
<evidence type="ECO:0000313" key="3">
    <source>
        <dbReference type="EMBL" id="MFC7322698.1"/>
    </source>
</evidence>
<keyword evidence="1" id="KW-0472">Membrane</keyword>
<dbReference type="Gene3D" id="3.30.70.270">
    <property type="match status" value="1"/>
</dbReference>
<protein>
    <submittedName>
        <fullName evidence="3">Diguanylate cyclase</fullName>
        <ecNumber evidence="3">2.7.7.65</ecNumber>
    </submittedName>
</protein>
<dbReference type="NCBIfam" id="TIGR00254">
    <property type="entry name" value="GGDEF"/>
    <property type="match status" value="1"/>
</dbReference>